<comment type="caution">
    <text evidence="1">The sequence shown here is derived from an EMBL/GenBank/DDBJ whole genome shotgun (WGS) entry which is preliminary data.</text>
</comment>
<dbReference type="Gene3D" id="3.30.70.100">
    <property type="match status" value="1"/>
</dbReference>
<reference evidence="1 2" key="1">
    <citation type="submission" date="2024-06" db="EMBL/GenBank/DDBJ databases">
        <title>Genomic Encyclopedia of Type Strains, Phase IV (KMG-IV): sequencing the most valuable type-strain genomes for metagenomic binning, comparative biology and taxonomic classification.</title>
        <authorList>
            <person name="Goeker M."/>
        </authorList>
    </citation>
    <scope>NUCLEOTIDE SEQUENCE [LARGE SCALE GENOMIC DNA]</scope>
    <source>
        <strain evidence="1 2">DSM 100124</strain>
    </source>
</reference>
<name>A0ABV2LLM1_9BACL</name>
<keyword evidence="2" id="KW-1185">Reference proteome</keyword>
<dbReference type="EMBL" id="JBEPMP010000001">
    <property type="protein sequence ID" value="MET3729486.1"/>
    <property type="molecule type" value="Genomic_DNA"/>
</dbReference>
<evidence type="ECO:0000313" key="1">
    <source>
        <dbReference type="EMBL" id="MET3729486.1"/>
    </source>
</evidence>
<dbReference type="SUPFAM" id="SSF54909">
    <property type="entry name" value="Dimeric alpha+beta barrel"/>
    <property type="match status" value="1"/>
</dbReference>
<proteinExistence type="predicted"/>
<organism evidence="1 2">
    <name type="scientific">Fictibacillus halophilus</name>
    <dbReference type="NCBI Taxonomy" id="1610490"/>
    <lineage>
        <taxon>Bacteria</taxon>
        <taxon>Bacillati</taxon>
        <taxon>Bacillota</taxon>
        <taxon>Bacilli</taxon>
        <taxon>Bacillales</taxon>
        <taxon>Fictibacillaceae</taxon>
        <taxon>Fictibacillus</taxon>
    </lineage>
</organism>
<protein>
    <submittedName>
        <fullName evidence="1">Uncharacterized protein Yka (UPF0111/DUF47 family)</fullName>
    </submittedName>
</protein>
<accession>A0ABV2LLM1</accession>
<dbReference type="RefSeq" id="WP_198766448.1">
    <property type="nucleotide sequence ID" value="NZ_JAEACF010000001.1"/>
</dbReference>
<gene>
    <name evidence="1" type="ORF">ABID52_003067</name>
</gene>
<sequence>MAYLLVYFYKLKPEVKEKFLEISAKSNKKFQEYGGVTEQIFKLSTSPKNYGFSSISEKLQVEEGEELWIGLLRFQSEEHARMTMEEFDQDLEMKERLDEFISHVAPLEKLVFGEFVSENEVVTI</sequence>
<dbReference type="Proteomes" id="UP001549097">
    <property type="component" value="Unassembled WGS sequence"/>
</dbReference>
<evidence type="ECO:0000313" key="2">
    <source>
        <dbReference type="Proteomes" id="UP001549097"/>
    </source>
</evidence>
<dbReference type="InterPro" id="IPR011008">
    <property type="entry name" value="Dimeric_a/b-barrel"/>
</dbReference>